<reference evidence="2" key="1">
    <citation type="submission" date="2023-03" db="EMBL/GenBank/DDBJ databases">
        <title>Massive genome expansion in bonnet fungi (Mycena s.s.) driven by repeated elements and novel gene families across ecological guilds.</title>
        <authorList>
            <consortium name="Lawrence Berkeley National Laboratory"/>
            <person name="Harder C.B."/>
            <person name="Miyauchi S."/>
            <person name="Viragh M."/>
            <person name="Kuo A."/>
            <person name="Thoen E."/>
            <person name="Andreopoulos B."/>
            <person name="Lu D."/>
            <person name="Skrede I."/>
            <person name="Drula E."/>
            <person name="Henrissat B."/>
            <person name="Morin E."/>
            <person name="Kohler A."/>
            <person name="Barry K."/>
            <person name="LaButti K."/>
            <person name="Morin E."/>
            <person name="Salamov A."/>
            <person name="Lipzen A."/>
            <person name="Mereny Z."/>
            <person name="Hegedus B."/>
            <person name="Baldrian P."/>
            <person name="Stursova M."/>
            <person name="Weitz H."/>
            <person name="Taylor A."/>
            <person name="Grigoriev I.V."/>
            <person name="Nagy L.G."/>
            <person name="Martin F."/>
            <person name="Kauserud H."/>
        </authorList>
    </citation>
    <scope>NUCLEOTIDE SEQUENCE</scope>
    <source>
        <strain evidence="2">CBHHK188m</strain>
    </source>
</reference>
<organism evidence="2 3">
    <name type="scientific">Mycena maculata</name>
    <dbReference type="NCBI Taxonomy" id="230809"/>
    <lineage>
        <taxon>Eukaryota</taxon>
        <taxon>Fungi</taxon>
        <taxon>Dikarya</taxon>
        <taxon>Basidiomycota</taxon>
        <taxon>Agaricomycotina</taxon>
        <taxon>Agaricomycetes</taxon>
        <taxon>Agaricomycetidae</taxon>
        <taxon>Agaricales</taxon>
        <taxon>Marasmiineae</taxon>
        <taxon>Mycenaceae</taxon>
        <taxon>Mycena</taxon>
    </lineage>
</organism>
<feature type="compositionally biased region" description="Basic and acidic residues" evidence="1">
    <location>
        <begin position="45"/>
        <end position="68"/>
    </location>
</feature>
<dbReference type="Proteomes" id="UP001215280">
    <property type="component" value="Unassembled WGS sequence"/>
</dbReference>
<feature type="compositionally biased region" description="Polar residues" evidence="1">
    <location>
        <begin position="164"/>
        <end position="178"/>
    </location>
</feature>
<keyword evidence="3" id="KW-1185">Reference proteome</keyword>
<sequence length="178" mass="20151">MCRNHFPPYYLIPGVNAPEADDENEEEVTVLLLGQHGSGPVARTIRTELPAETRNQGDSEDVRIEKDTNTLPAPTTVEEQEQEHPQPQTETPDSDEGQGGADSRVHFSEAQKIHLKRCFDTSMEVMDDPRGVHPKMARVLEKTWASVEKVGGDIHRDKRRRTNPHTWADNNENTMFLD</sequence>
<dbReference type="EMBL" id="JARJLG010000181">
    <property type="protein sequence ID" value="KAJ7731689.1"/>
    <property type="molecule type" value="Genomic_DNA"/>
</dbReference>
<dbReference type="AlphaFoldDB" id="A0AAD7HZL7"/>
<evidence type="ECO:0000256" key="1">
    <source>
        <dbReference type="SAM" id="MobiDB-lite"/>
    </source>
</evidence>
<accession>A0AAD7HZL7</accession>
<protein>
    <submittedName>
        <fullName evidence="2">Uncharacterized protein</fullName>
    </submittedName>
</protein>
<gene>
    <name evidence="2" type="ORF">DFH07DRAFT_968683</name>
</gene>
<name>A0AAD7HZL7_9AGAR</name>
<evidence type="ECO:0000313" key="3">
    <source>
        <dbReference type="Proteomes" id="UP001215280"/>
    </source>
</evidence>
<feature type="region of interest" description="Disordered" evidence="1">
    <location>
        <begin position="155"/>
        <end position="178"/>
    </location>
</feature>
<feature type="region of interest" description="Disordered" evidence="1">
    <location>
        <begin position="42"/>
        <end position="102"/>
    </location>
</feature>
<feature type="region of interest" description="Disordered" evidence="1">
    <location>
        <begin position="1"/>
        <end position="23"/>
    </location>
</feature>
<comment type="caution">
    <text evidence="2">The sequence shown here is derived from an EMBL/GenBank/DDBJ whole genome shotgun (WGS) entry which is preliminary data.</text>
</comment>
<proteinExistence type="predicted"/>
<evidence type="ECO:0000313" key="2">
    <source>
        <dbReference type="EMBL" id="KAJ7731689.1"/>
    </source>
</evidence>